<evidence type="ECO:0000259" key="14">
    <source>
        <dbReference type="Pfam" id="PF13603"/>
    </source>
</evidence>
<dbReference type="InterPro" id="IPR009008">
    <property type="entry name" value="Val/Leu/Ile-tRNA-synth_edit"/>
</dbReference>
<evidence type="ECO:0000256" key="4">
    <source>
        <dbReference type="ARBA" id="ARBA00022741"/>
    </source>
</evidence>
<dbReference type="OrthoDB" id="9810365at2"/>
<dbReference type="FunFam" id="1.10.730.10:FF:000003">
    <property type="entry name" value="Leucine--tRNA ligase"/>
    <property type="match status" value="1"/>
</dbReference>
<feature type="short sequence motif" description="'KMSKS' region" evidence="9">
    <location>
        <begin position="618"/>
        <end position="622"/>
    </location>
</feature>
<dbReference type="CDD" id="cd00812">
    <property type="entry name" value="LeuRS_core"/>
    <property type="match status" value="1"/>
</dbReference>
<dbReference type="EC" id="6.1.1.4" evidence="9"/>
<dbReference type="PANTHER" id="PTHR43740:SF2">
    <property type="entry name" value="LEUCINE--TRNA LIGASE, MITOCHONDRIAL"/>
    <property type="match status" value="1"/>
</dbReference>
<evidence type="ECO:0000256" key="1">
    <source>
        <dbReference type="ARBA" id="ARBA00005594"/>
    </source>
</evidence>
<comment type="similarity">
    <text evidence="1 9 10">Belongs to the class-I aminoacyl-tRNA synthetase family.</text>
</comment>
<feature type="domain" description="Aminoacyl-tRNA synthetase class Ia" evidence="11">
    <location>
        <begin position="403"/>
        <end position="581"/>
    </location>
</feature>
<name>A0A7U3YAF6_BUCA5</name>
<dbReference type="InterPro" id="IPR002302">
    <property type="entry name" value="Leu-tRNA-ligase"/>
</dbReference>
<dbReference type="InterPro" id="IPR002300">
    <property type="entry name" value="aa-tRNA-synth_Ia"/>
</dbReference>
<dbReference type="Pfam" id="PF08264">
    <property type="entry name" value="Anticodon_1"/>
    <property type="match status" value="1"/>
</dbReference>
<dbReference type="SUPFAM" id="SSF52374">
    <property type="entry name" value="Nucleotidylyl transferase"/>
    <property type="match status" value="1"/>
</dbReference>
<evidence type="ECO:0000313" key="15">
    <source>
        <dbReference type="EMBL" id="ACL30793.1"/>
    </source>
</evidence>
<proteinExistence type="inferred from homology"/>
<dbReference type="GO" id="GO:0005829">
    <property type="term" value="C:cytosol"/>
    <property type="evidence" value="ECO:0007669"/>
    <property type="project" value="TreeGrafter"/>
</dbReference>
<feature type="domain" description="Leucyl-tRNA synthetase editing" evidence="14">
    <location>
        <begin position="221"/>
        <end position="401"/>
    </location>
</feature>
<dbReference type="CDD" id="cd07958">
    <property type="entry name" value="Anticodon_Ia_Leu_BEm"/>
    <property type="match status" value="1"/>
</dbReference>
<feature type="binding site" evidence="9">
    <location>
        <position position="621"/>
    </location>
    <ligand>
        <name>ATP</name>
        <dbReference type="ChEBI" id="CHEBI:30616"/>
    </ligand>
</feature>
<reference evidence="15 16" key="1">
    <citation type="journal article" date="2009" name="Science">
        <title>The dynamics and time scale of ongoing genomic erosion in symbiotic bacteria.</title>
        <authorList>
            <person name="Moran N.A."/>
            <person name="McLaughlin H.J."/>
            <person name="Sorek R."/>
        </authorList>
    </citation>
    <scope>NUCLEOTIDE SEQUENCE [LARGE SCALE GENOMIC DNA]</scope>
    <source>
        <strain evidence="15 16">5A</strain>
    </source>
</reference>
<dbReference type="RefSeq" id="WP_009874398.1">
    <property type="nucleotide sequence ID" value="NC_011833.1"/>
</dbReference>
<dbReference type="SUPFAM" id="SSF50677">
    <property type="entry name" value="ValRS/IleRS/LeuRS editing domain"/>
    <property type="match status" value="1"/>
</dbReference>
<evidence type="ECO:0000256" key="9">
    <source>
        <dbReference type="HAMAP-Rule" id="MF_00049"/>
    </source>
</evidence>
<dbReference type="GO" id="GO:0006429">
    <property type="term" value="P:leucyl-tRNA aminoacylation"/>
    <property type="evidence" value="ECO:0007669"/>
    <property type="project" value="UniProtKB-UniRule"/>
</dbReference>
<evidence type="ECO:0000259" key="12">
    <source>
        <dbReference type="Pfam" id="PF08264"/>
    </source>
</evidence>
<evidence type="ECO:0000313" key="16">
    <source>
        <dbReference type="Proteomes" id="UP000006904"/>
    </source>
</evidence>
<feature type="domain" description="Methionyl/Leucyl tRNA synthetase" evidence="13">
    <location>
        <begin position="41"/>
        <end position="181"/>
    </location>
</feature>
<feature type="domain" description="Methionyl/Valyl/Leucyl/Isoleucyl-tRNA synthetase anticodon-binding" evidence="12">
    <location>
        <begin position="701"/>
        <end position="823"/>
    </location>
</feature>
<dbReference type="Pfam" id="PF09334">
    <property type="entry name" value="tRNA-synt_1g"/>
    <property type="match status" value="1"/>
</dbReference>
<keyword evidence="4 9" id="KW-0547">Nucleotide-binding</keyword>
<sequence length="859" mass="102168">MEKEYSPKKIENYVQEFWKKNKTFEVKEDPKKEKYYCLPMLPYPSGKLHMGHVRNYTISDVISRYQRMLGKNVLQPMGWDAFGLPAEEAAIRNNTDPFSWTQKNIKYMKKQLQSLGFSYDWSREITTCHPEYYHWEQWFFTKLYEKKLVYKKNSLVNWCSYDKTVLANEQVIDGCCWRCQNKIRIKQIPQWFIKIRNYAESLYQDLKKLTHWPENVKNMQRNWIGRIKGFEITLNVFNTCQKLKVFTQRLDLLMGVTYISISSCHKLSINLSKKNELIKKFIKKYRYISQEEQYKVKYTGINTNLFVVHPITKKTIPIWISNATHIEYGTNAVLSIPGHNENDWNFAVKNNLKIKYVIFNPDHQEPNLYTSFLDIKGTLFNSQEFNGLNLKDGTEKIKKILYKKKILKEKINYKLQDWCISRQRYWGTPIPMAKFKNGKMIPIPENQLPVVLPKIRKNTNLLQQAINFNSKWAEIFIHGKHAIREIDTFDTFMESSWYYARYTCPNFNTGMIDSIASKYWLPVDQYIGGIEHAIMHLMYFRFYHKLLRDFKLVDFDEPVKNLLCQGMVLSEAFYKIDSNSQRKWFNSSSVLIKRNTKGEIIESHTQKGEKLIYAGMIKMSKSKNNGIEPELIIQRYGADTIRLFIMFSAPVESDLEWKESGLKGIYRFLKKLWMLIFNYIDIKNTHKKINFDFLNHQQSELRYQLHKTIAKVSDDIGRRQTFNTAISEIMKLVNQLSKAPIKEEQDKSIMRESLICIIKMLYPFTPHFCFFVWNYFNNHSSIDNEKWPIFQKDILSKKYSTIVAQINGKKRCAIKISDSLTKEEIFLYIQNQPIIKKYLEDVDIKKIIYIPKKIINFVT</sequence>
<dbReference type="Proteomes" id="UP000006904">
    <property type="component" value="Chromosome"/>
</dbReference>
<dbReference type="HAMAP" id="MF_00049_B">
    <property type="entry name" value="Leu_tRNA_synth_B"/>
    <property type="match status" value="1"/>
</dbReference>
<dbReference type="InterPro" id="IPR009080">
    <property type="entry name" value="tRNAsynth_Ia_anticodon-bd"/>
</dbReference>
<organism evidence="15 16">
    <name type="scientific">Buchnera aphidicola subsp. Acyrthosiphon pisum (strain 5A)</name>
    <dbReference type="NCBI Taxonomy" id="563178"/>
    <lineage>
        <taxon>Bacteria</taxon>
        <taxon>Pseudomonadati</taxon>
        <taxon>Pseudomonadota</taxon>
        <taxon>Gammaproteobacteria</taxon>
        <taxon>Enterobacterales</taxon>
        <taxon>Erwiniaceae</taxon>
        <taxon>Buchnera</taxon>
    </lineage>
</organism>
<dbReference type="Pfam" id="PF13603">
    <property type="entry name" value="tRNA-synt_1_2"/>
    <property type="match status" value="1"/>
</dbReference>
<dbReference type="NCBIfam" id="TIGR00396">
    <property type="entry name" value="leuS_bact"/>
    <property type="match status" value="1"/>
</dbReference>
<dbReference type="AlphaFoldDB" id="A0A7U3YAF6"/>
<dbReference type="InterPro" id="IPR001412">
    <property type="entry name" value="aa-tRNA-synth_I_CS"/>
</dbReference>
<keyword evidence="7 9" id="KW-0030">Aminoacyl-tRNA synthetase</keyword>
<dbReference type="FunFam" id="2.20.28.290:FF:000001">
    <property type="entry name" value="Leucine--tRNA ligase"/>
    <property type="match status" value="1"/>
</dbReference>
<evidence type="ECO:0000259" key="13">
    <source>
        <dbReference type="Pfam" id="PF09334"/>
    </source>
</evidence>
<keyword evidence="6 9" id="KW-0648">Protein biosynthesis</keyword>
<dbReference type="KEGG" id="bap:BUAP5A_437"/>
<feature type="domain" description="Aminoacyl-tRNA synthetase class Ia" evidence="11">
    <location>
        <begin position="618"/>
        <end position="657"/>
    </location>
</feature>
<comment type="catalytic activity">
    <reaction evidence="8 9">
        <text>tRNA(Leu) + L-leucine + ATP = L-leucyl-tRNA(Leu) + AMP + diphosphate</text>
        <dbReference type="Rhea" id="RHEA:11688"/>
        <dbReference type="Rhea" id="RHEA-COMP:9613"/>
        <dbReference type="Rhea" id="RHEA-COMP:9622"/>
        <dbReference type="ChEBI" id="CHEBI:30616"/>
        <dbReference type="ChEBI" id="CHEBI:33019"/>
        <dbReference type="ChEBI" id="CHEBI:57427"/>
        <dbReference type="ChEBI" id="CHEBI:78442"/>
        <dbReference type="ChEBI" id="CHEBI:78494"/>
        <dbReference type="ChEBI" id="CHEBI:456215"/>
        <dbReference type="EC" id="6.1.1.4"/>
    </reaction>
</comment>
<keyword evidence="5 9" id="KW-0067">ATP-binding</keyword>
<gene>
    <name evidence="9 15" type="primary">leuS</name>
    <name evidence="15" type="ordered locus">BUAP5A_437</name>
</gene>
<dbReference type="GO" id="GO:0004823">
    <property type="term" value="F:leucine-tRNA ligase activity"/>
    <property type="evidence" value="ECO:0007669"/>
    <property type="project" value="UniProtKB-UniRule"/>
</dbReference>
<evidence type="ECO:0000256" key="8">
    <source>
        <dbReference type="ARBA" id="ARBA00047469"/>
    </source>
</evidence>
<dbReference type="FunFam" id="3.40.50.620:FF:000003">
    <property type="entry name" value="Leucine--tRNA ligase"/>
    <property type="match status" value="1"/>
</dbReference>
<dbReference type="Gene3D" id="1.10.730.10">
    <property type="entry name" value="Isoleucyl-tRNA Synthetase, Domain 1"/>
    <property type="match status" value="1"/>
</dbReference>
<dbReference type="PRINTS" id="PR00985">
    <property type="entry name" value="TRNASYNTHLEU"/>
</dbReference>
<dbReference type="GO" id="GO:0002161">
    <property type="term" value="F:aminoacyl-tRNA deacylase activity"/>
    <property type="evidence" value="ECO:0007669"/>
    <property type="project" value="InterPro"/>
</dbReference>
<dbReference type="InterPro" id="IPR013155">
    <property type="entry name" value="M/V/L/I-tRNA-synth_anticd-bd"/>
</dbReference>
<evidence type="ECO:0000256" key="3">
    <source>
        <dbReference type="ARBA" id="ARBA00022598"/>
    </source>
</evidence>
<keyword evidence="2 9" id="KW-0963">Cytoplasm</keyword>
<evidence type="ECO:0000256" key="10">
    <source>
        <dbReference type="RuleBase" id="RU363035"/>
    </source>
</evidence>
<dbReference type="Gene3D" id="3.40.50.620">
    <property type="entry name" value="HUPs"/>
    <property type="match status" value="2"/>
</dbReference>
<dbReference type="PROSITE" id="PS00178">
    <property type="entry name" value="AA_TRNA_LIGASE_I"/>
    <property type="match status" value="1"/>
</dbReference>
<dbReference type="InterPro" id="IPR015413">
    <property type="entry name" value="Methionyl/Leucyl_tRNA_Synth"/>
</dbReference>
<dbReference type="Gene3D" id="3.10.20.590">
    <property type="match status" value="1"/>
</dbReference>
<evidence type="ECO:0000256" key="2">
    <source>
        <dbReference type="ARBA" id="ARBA00022490"/>
    </source>
</evidence>
<dbReference type="PANTHER" id="PTHR43740">
    <property type="entry name" value="LEUCYL-TRNA SYNTHETASE"/>
    <property type="match status" value="1"/>
</dbReference>
<evidence type="ECO:0000256" key="7">
    <source>
        <dbReference type="ARBA" id="ARBA00023146"/>
    </source>
</evidence>
<dbReference type="EMBL" id="CP001161">
    <property type="protein sequence ID" value="ACL30793.1"/>
    <property type="molecule type" value="Genomic_DNA"/>
</dbReference>
<evidence type="ECO:0000256" key="6">
    <source>
        <dbReference type="ARBA" id="ARBA00022917"/>
    </source>
</evidence>
<keyword evidence="3 9" id="KW-0436">Ligase</keyword>
<dbReference type="SUPFAM" id="SSF47323">
    <property type="entry name" value="Anticodon-binding domain of a subclass of class I aminoacyl-tRNA synthetases"/>
    <property type="match status" value="1"/>
</dbReference>
<dbReference type="GO" id="GO:0005524">
    <property type="term" value="F:ATP binding"/>
    <property type="evidence" value="ECO:0007669"/>
    <property type="project" value="UniProtKB-UniRule"/>
</dbReference>
<dbReference type="InterPro" id="IPR014729">
    <property type="entry name" value="Rossmann-like_a/b/a_fold"/>
</dbReference>
<evidence type="ECO:0000259" key="11">
    <source>
        <dbReference type="Pfam" id="PF00133"/>
    </source>
</evidence>
<protein>
    <recommendedName>
        <fullName evidence="9">Leucine--tRNA ligase</fullName>
        <ecNumber evidence="9">6.1.1.4</ecNumber>
    </recommendedName>
    <alternativeName>
        <fullName evidence="9">Leucyl-tRNA synthetase</fullName>
        <shortName evidence="9">LeuRS</shortName>
    </alternativeName>
</protein>
<dbReference type="InterPro" id="IPR025709">
    <property type="entry name" value="Leu_tRNA-synth_edit"/>
</dbReference>
<evidence type="ECO:0000256" key="5">
    <source>
        <dbReference type="ARBA" id="ARBA00022840"/>
    </source>
</evidence>
<dbReference type="Pfam" id="PF00133">
    <property type="entry name" value="tRNA-synt_1"/>
    <property type="match status" value="2"/>
</dbReference>
<feature type="short sequence motif" description="'HIGH' region" evidence="9">
    <location>
        <begin position="42"/>
        <end position="52"/>
    </location>
</feature>
<dbReference type="Gene3D" id="2.20.28.290">
    <property type="match status" value="1"/>
</dbReference>
<comment type="subcellular location">
    <subcellularLocation>
        <location evidence="9">Cytoplasm</location>
    </subcellularLocation>
</comment>
<accession>A0A7U3YAF6</accession>